<evidence type="ECO:0000313" key="3">
    <source>
        <dbReference type="EMBL" id="SPE19637.1"/>
    </source>
</evidence>
<evidence type="ECO:0000313" key="4">
    <source>
        <dbReference type="Proteomes" id="UP000239650"/>
    </source>
</evidence>
<protein>
    <submittedName>
        <fullName evidence="3">2-succinyl-6-hydroxy-2, 4-cyclohexadiene-1-carboxylate synthase</fullName>
    </submittedName>
</protein>
<accession>A0AAE8J5W9</accession>
<dbReference type="InterPro" id="IPR000073">
    <property type="entry name" value="AB_hydrolase_1"/>
</dbReference>
<evidence type="ECO:0000259" key="2">
    <source>
        <dbReference type="Pfam" id="PF00561"/>
    </source>
</evidence>
<organism evidence="3 4">
    <name type="scientific">Latilactobacillus sakei</name>
    <name type="common">Lactobacillus sakei</name>
    <dbReference type="NCBI Taxonomy" id="1599"/>
    <lineage>
        <taxon>Bacteria</taxon>
        <taxon>Bacillati</taxon>
        <taxon>Bacillota</taxon>
        <taxon>Bacilli</taxon>
        <taxon>Lactobacillales</taxon>
        <taxon>Lactobacillaceae</taxon>
        <taxon>Latilactobacillus</taxon>
    </lineage>
</organism>
<dbReference type="EMBL" id="OKRC01000002">
    <property type="protein sequence ID" value="SPE19637.1"/>
    <property type="molecule type" value="Genomic_DNA"/>
</dbReference>
<dbReference type="RefSeq" id="WP_105300049.1">
    <property type="nucleotide sequence ID" value="NZ_CP099485.1"/>
</dbReference>
<name>A0AAE8J5W9_LATSK</name>
<dbReference type="PANTHER" id="PTHR43358">
    <property type="entry name" value="ALPHA/BETA-HYDROLASE"/>
    <property type="match status" value="1"/>
</dbReference>
<keyword evidence="1" id="KW-0812">Transmembrane</keyword>
<comment type="caution">
    <text evidence="3">The sequence shown here is derived from an EMBL/GenBank/DDBJ whole genome shotgun (WGS) entry which is preliminary data.</text>
</comment>
<keyword evidence="1" id="KW-0472">Membrane</keyword>
<keyword evidence="1" id="KW-1133">Transmembrane helix</keyword>
<proteinExistence type="predicted"/>
<dbReference type="AlphaFoldDB" id="A0AAE8J5W9"/>
<evidence type="ECO:0000256" key="1">
    <source>
        <dbReference type="SAM" id="Phobius"/>
    </source>
</evidence>
<feature type="domain" description="AB hydrolase-1" evidence="2">
    <location>
        <begin position="91"/>
        <end position="223"/>
    </location>
</feature>
<gene>
    <name evidence="3" type="ORF">LAS9267_00606</name>
</gene>
<dbReference type="InterPro" id="IPR052920">
    <property type="entry name" value="DNA-binding_regulatory"/>
</dbReference>
<reference evidence="3 4" key="1">
    <citation type="submission" date="2018-02" db="EMBL/GenBank/DDBJ databases">
        <authorList>
            <person name="Rodrigo-Torres L."/>
            <person name="Arahal R. D."/>
            <person name="Lucena T."/>
        </authorList>
    </citation>
    <scope>NUCLEOTIDE SEQUENCE [LARGE SCALE GENOMIC DNA]</scope>
    <source>
        <strain evidence="3 4">CECT 9267</strain>
    </source>
</reference>
<sequence>MKKKRWLKWSLISVVILIVIGVFGATLYMYQYAFVPGQKSFLNNGKPSKFYRDNQKWLAKANKVKWYQKSATDDLKLDAIYVPAAKKTTKTIVVAHGYMGYKEDMARYIHLYHDLGYNVLAPDDRGSGESEGDYIGYGWPDRLDYVKWIKQVIAKNGQDSQIALFGVSMGGATVMYTAGEKLPKQVKAVIEDCGYSSISGELAYQLNDLFGLPKFPLFYTTNLMARVRAGYNFSEGDATKSLAKSKLPIMLIHGAKDKFVPTKMVYENYKAANAPKQLWVVPDAGHGEALAKQPTAYRNKVAKFLDQYWEK</sequence>
<dbReference type="Gene3D" id="3.40.50.1820">
    <property type="entry name" value="alpha/beta hydrolase"/>
    <property type="match status" value="1"/>
</dbReference>
<dbReference type="Pfam" id="PF00561">
    <property type="entry name" value="Abhydrolase_1"/>
    <property type="match status" value="1"/>
</dbReference>
<dbReference type="Proteomes" id="UP000239650">
    <property type="component" value="Unassembled WGS sequence"/>
</dbReference>
<dbReference type="PANTHER" id="PTHR43358:SF4">
    <property type="entry name" value="ALPHA_BETA HYDROLASE FOLD-1 DOMAIN-CONTAINING PROTEIN"/>
    <property type="match status" value="1"/>
</dbReference>
<dbReference type="SUPFAM" id="SSF53474">
    <property type="entry name" value="alpha/beta-Hydrolases"/>
    <property type="match status" value="1"/>
</dbReference>
<dbReference type="InterPro" id="IPR029058">
    <property type="entry name" value="AB_hydrolase_fold"/>
</dbReference>
<feature type="transmembrane region" description="Helical" evidence="1">
    <location>
        <begin position="9"/>
        <end position="30"/>
    </location>
</feature>